<gene>
    <name evidence="2" type="ORF">ABFZ84_06930</name>
</gene>
<dbReference type="PANTHER" id="PTHR33973">
    <property type="entry name" value="OS07G0153300 PROTEIN"/>
    <property type="match status" value="1"/>
</dbReference>
<dbReference type="PANTHER" id="PTHR33973:SF4">
    <property type="entry name" value="OS07G0153300 PROTEIN"/>
    <property type="match status" value="1"/>
</dbReference>
<accession>A0ABV3Z4Z6</accession>
<feature type="transmembrane region" description="Helical" evidence="1">
    <location>
        <begin position="210"/>
        <end position="230"/>
    </location>
</feature>
<dbReference type="InterPro" id="IPR010775">
    <property type="entry name" value="DUF1365"/>
</dbReference>
<dbReference type="Pfam" id="PF07103">
    <property type="entry name" value="DUF1365"/>
    <property type="match status" value="1"/>
</dbReference>
<keyword evidence="3" id="KW-1185">Reference proteome</keyword>
<reference evidence="2 3" key="1">
    <citation type="submission" date="2024-05" db="EMBL/GenBank/DDBJ databases">
        <title>Three bacterial strains, DH-69, EH-24, and ECK-19 isolated from coastal sediments.</title>
        <authorList>
            <person name="Ye Y.-Q."/>
            <person name="Du Z.-J."/>
        </authorList>
    </citation>
    <scope>NUCLEOTIDE SEQUENCE [LARGE SCALE GENOMIC DNA]</scope>
    <source>
        <strain evidence="2 3">ECK-19</strain>
    </source>
</reference>
<name>A0ABV3Z4Z6_9PROT</name>
<sequence length="267" mass="30505">MTFGHFYKGSVFHARLTAPLHKFRYKIAYICVDLDEIARAPAISKLFGWRKRRPISIDPKNYGDGQTGNLAGWVREMLSGQGITTPATRIELLTIPKIFGYVFNPISIYYIYDGEKLHHLIYEVNNTFGGRHHYFAATKPDGGVQFHRCTKALYVSPYFDVKGYYEFEIIPPRDKISLDIDYFDDHDTLAMKASFSGKKLPITDRQCLKILLAFPFMTVGVVVAIHWEALKLFLKGARLKPANGTDRSLGGLTREDKKITPRHIEIQ</sequence>
<evidence type="ECO:0000313" key="3">
    <source>
        <dbReference type="Proteomes" id="UP001560685"/>
    </source>
</evidence>
<evidence type="ECO:0000313" key="2">
    <source>
        <dbReference type="EMBL" id="MEX6633282.1"/>
    </source>
</evidence>
<dbReference type="RefSeq" id="WP_369313239.1">
    <property type="nucleotide sequence ID" value="NZ_JBEHZE010000001.1"/>
</dbReference>
<proteinExistence type="predicted"/>
<evidence type="ECO:0000256" key="1">
    <source>
        <dbReference type="SAM" id="Phobius"/>
    </source>
</evidence>
<keyword evidence="1" id="KW-1133">Transmembrane helix</keyword>
<dbReference type="EMBL" id="JBEHZE010000001">
    <property type="protein sequence ID" value="MEX6633282.1"/>
    <property type="molecule type" value="Genomic_DNA"/>
</dbReference>
<keyword evidence="1" id="KW-0812">Transmembrane</keyword>
<protein>
    <submittedName>
        <fullName evidence="2">DUF1365 domain-containing protein</fullName>
    </submittedName>
</protein>
<organism evidence="2 3">
    <name type="scientific">Hyphococcus lacteus</name>
    <dbReference type="NCBI Taxonomy" id="3143536"/>
    <lineage>
        <taxon>Bacteria</taxon>
        <taxon>Pseudomonadati</taxon>
        <taxon>Pseudomonadota</taxon>
        <taxon>Alphaproteobacteria</taxon>
        <taxon>Parvularculales</taxon>
        <taxon>Parvularculaceae</taxon>
        <taxon>Hyphococcus</taxon>
    </lineage>
</organism>
<keyword evidence="1" id="KW-0472">Membrane</keyword>
<dbReference type="Proteomes" id="UP001560685">
    <property type="component" value="Unassembled WGS sequence"/>
</dbReference>
<comment type="caution">
    <text evidence="2">The sequence shown here is derived from an EMBL/GenBank/DDBJ whole genome shotgun (WGS) entry which is preliminary data.</text>
</comment>